<proteinExistence type="predicted"/>
<sequence>MSFGKRLANLSTSCKNLNENLKYFKPIIIRFEYKIAVKCKMSELTSKELTKGENALTKGDFKLLMNATGANACIDFIFDIIVPLLSNAPITKNAVVP</sequence>
<name>A0A336M023_CULSO</name>
<gene>
    <name evidence="1" type="primary">CSON006245</name>
</gene>
<dbReference type="EMBL" id="UFQT01000235">
    <property type="protein sequence ID" value="SSX22183.1"/>
    <property type="molecule type" value="Genomic_DNA"/>
</dbReference>
<evidence type="ECO:0000313" key="1">
    <source>
        <dbReference type="EMBL" id="SSX22183.1"/>
    </source>
</evidence>
<dbReference type="VEuPathDB" id="VectorBase:CSON006245"/>
<accession>A0A336M023</accession>
<reference evidence="1" key="1">
    <citation type="submission" date="2018-07" db="EMBL/GenBank/DDBJ databases">
        <authorList>
            <person name="Quirk P.G."/>
            <person name="Krulwich T.A."/>
        </authorList>
    </citation>
    <scope>NUCLEOTIDE SEQUENCE</scope>
</reference>
<organism evidence="1">
    <name type="scientific">Culicoides sonorensis</name>
    <name type="common">Biting midge</name>
    <dbReference type="NCBI Taxonomy" id="179676"/>
    <lineage>
        <taxon>Eukaryota</taxon>
        <taxon>Metazoa</taxon>
        <taxon>Ecdysozoa</taxon>
        <taxon>Arthropoda</taxon>
        <taxon>Hexapoda</taxon>
        <taxon>Insecta</taxon>
        <taxon>Pterygota</taxon>
        <taxon>Neoptera</taxon>
        <taxon>Endopterygota</taxon>
        <taxon>Diptera</taxon>
        <taxon>Nematocera</taxon>
        <taxon>Chironomoidea</taxon>
        <taxon>Ceratopogonidae</taxon>
        <taxon>Ceratopogoninae</taxon>
        <taxon>Culicoides</taxon>
        <taxon>Monoculicoides</taxon>
    </lineage>
</organism>
<protein>
    <submittedName>
        <fullName evidence="1">CSON006245 protein</fullName>
    </submittedName>
</protein>
<dbReference type="AlphaFoldDB" id="A0A336M023"/>